<keyword evidence="1" id="KW-0472">Membrane</keyword>
<accession>A0A1Z3ML44</accession>
<protein>
    <recommendedName>
        <fullName evidence="3">C4-dicarboxylate ABC transporter</fullName>
    </recommendedName>
</protein>
<geneLocation type="plasmid" evidence="2">
    <name>pGZAF1_VIM</name>
</geneLocation>
<dbReference type="AlphaFoldDB" id="A0A1Z3ML44"/>
<sequence length="90" mass="9784">MKITPTVNSFLWGLLGLLALAGVPITLMNPGELGLIPVFGSVLAAMMLFNLAYRQWKKKVIEVDFFEVAPYLAIGAGLVIVLLFLSKFTA</sequence>
<keyword evidence="2" id="KW-0614">Plasmid</keyword>
<keyword evidence="1" id="KW-1133">Transmembrane helix</keyword>
<feature type="transmembrane region" description="Helical" evidence="1">
    <location>
        <begin position="65"/>
        <end position="85"/>
    </location>
</feature>
<evidence type="ECO:0000256" key="1">
    <source>
        <dbReference type="SAM" id="Phobius"/>
    </source>
</evidence>
<name>A0A1Z3ML44_ALCFA</name>
<evidence type="ECO:0008006" key="3">
    <source>
        <dbReference type="Google" id="ProtNLM"/>
    </source>
</evidence>
<feature type="transmembrane region" description="Helical" evidence="1">
    <location>
        <begin position="33"/>
        <end position="53"/>
    </location>
</feature>
<dbReference type="EMBL" id="KY623659">
    <property type="protein sequence ID" value="ASD48526.1"/>
    <property type="molecule type" value="Genomic_DNA"/>
</dbReference>
<keyword evidence="1" id="KW-0812">Transmembrane</keyword>
<proteinExistence type="predicted"/>
<reference evidence="2" key="1">
    <citation type="submission" date="2017-02" db="EMBL/GenBank/DDBJ databases">
        <title>Emergence of VIM metallo-beta-lactamase producing Alcaligenes faecalis in GAZA, Palestine.</title>
        <authorList>
            <person name="Al Laham N."/>
            <person name="Chavda K."/>
            <person name="Cienfuegos V."/>
            <person name="Kreiswirth B."/>
            <person name="Chen L."/>
        </authorList>
    </citation>
    <scope>NUCLEOTIDE SEQUENCE</scope>
    <source>
        <strain evidence="2">GZAF1</strain>
        <plasmid evidence="2">pGZAF1_VIM</plasmid>
    </source>
</reference>
<dbReference type="RefSeq" id="WP_086069332.1">
    <property type="nucleotide sequence ID" value="NZ_KY623659.1"/>
</dbReference>
<evidence type="ECO:0000313" key="2">
    <source>
        <dbReference type="EMBL" id="ASD48526.1"/>
    </source>
</evidence>
<feature type="transmembrane region" description="Helical" evidence="1">
    <location>
        <begin position="7"/>
        <end position="27"/>
    </location>
</feature>
<organism evidence="2">
    <name type="scientific">Alcaligenes faecalis</name>
    <dbReference type="NCBI Taxonomy" id="511"/>
    <lineage>
        <taxon>Bacteria</taxon>
        <taxon>Pseudomonadati</taxon>
        <taxon>Pseudomonadota</taxon>
        <taxon>Betaproteobacteria</taxon>
        <taxon>Burkholderiales</taxon>
        <taxon>Alcaligenaceae</taxon>
        <taxon>Alcaligenes</taxon>
    </lineage>
</organism>